<reference evidence="7 8" key="1">
    <citation type="submission" date="2023-08" db="EMBL/GenBank/DDBJ databases">
        <title>Implementing the SeqCode for naming new Mesorhizobium species isolated from Vachellia karroo root nodules.</title>
        <authorList>
            <person name="Van Lill M."/>
        </authorList>
    </citation>
    <scope>NUCLEOTIDE SEQUENCE [LARGE SCALE GENOMIC DNA]</scope>
    <source>
        <strain evidence="7 8">VK25D</strain>
    </source>
</reference>
<protein>
    <recommendedName>
        <fullName evidence="3">Lectin-like protein BA14k</fullName>
    </recommendedName>
</protein>
<evidence type="ECO:0000313" key="8">
    <source>
        <dbReference type="Proteomes" id="UP001285154"/>
    </source>
</evidence>
<comment type="subcellular location">
    <subcellularLocation>
        <location evidence="1">Membrane</location>
        <topology evidence="1">Single-pass membrane protein</topology>
    </subcellularLocation>
</comment>
<comment type="similarity">
    <text evidence="2">Belongs to the BA14k family.</text>
</comment>
<evidence type="ECO:0000256" key="1">
    <source>
        <dbReference type="ARBA" id="ARBA00004167"/>
    </source>
</evidence>
<evidence type="ECO:0000256" key="3">
    <source>
        <dbReference type="ARBA" id="ARBA00020552"/>
    </source>
</evidence>
<evidence type="ECO:0000256" key="6">
    <source>
        <dbReference type="ARBA" id="ARBA00025321"/>
    </source>
</evidence>
<evidence type="ECO:0000313" key="7">
    <source>
        <dbReference type="EMBL" id="MDX8533136.1"/>
    </source>
</evidence>
<keyword evidence="4" id="KW-1003">Cell membrane</keyword>
<evidence type="ECO:0000256" key="5">
    <source>
        <dbReference type="ARBA" id="ARBA00022734"/>
    </source>
</evidence>
<proteinExistence type="inferred from homology"/>
<accession>A0ABU5A606</accession>
<dbReference type="Proteomes" id="UP001285154">
    <property type="component" value="Unassembled WGS sequence"/>
</dbReference>
<keyword evidence="5" id="KW-0430">Lectin</keyword>
<dbReference type="Pfam" id="PF07886">
    <property type="entry name" value="BA14K"/>
    <property type="match status" value="1"/>
</dbReference>
<comment type="function">
    <text evidence="6">Has immunoglobulin-binding and hemagglutination properties, and can bind to mannose. Essential for virulence. May be involved in LPS biosynthesis or polysaccharide transport.</text>
</comment>
<dbReference type="InterPro" id="IPR012413">
    <property type="entry name" value="BA14K"/>
</dbReference>
<keyword evidence="4" id="KW-0472">Membrane</keyword>
<organism evidence="7 8">
    <name type="scientific">Mesorhizobium vachelliae</name>
    <dbReference type="NCBI Taxonomy" id="3072309"/>
    <lineage>
        <taxon>Bacteria</taxon>
        <taxon>Pseudomonadati</taxon>
        <taxon>Pseudomonadota</taxon>
        <taxon>Alphaproteobacteria</taxon>
        <taxon>Hyphomicrobiales</taxon>
        <taxon>Phyllobacteriaceae</taxon>
        <taxon>Mesorhizobium</taxon>
    </lineage>
</organism>
<keyword evidence="8" id="KW-1185">Reference proteome</keyword>
<dbReference type="EMBL" id="JAVIIQ010000007">
    <property type="protein sequence ID" value="MDX8533136.1"/>
    <property type="molecule type" value="Genomic_DNA"/>
</dbReference>
<dbReference type="RefSeq" id="WP_320250153.1">
    <property type="nucleotide sequence ID" value="NZ_JAVIIQ010000007.1"/>
</dbReference>
<gene>
    <name evidence="7" type="ORF">RFM42_19260</name>
</gene>
<evidence type="ECO:0000256" key="4">
    <source>
        <dbReference type="ARBA" id="ARBA00022475"/>
    </source>
</evidence>
<sequence>MAVSAARQHNHSAWNNHVNWCSQRYRSYRVSDNSWQPYNGPRRQCISPF</sequence>
<comment type="caution">
    <text evidence="7">The sequence shown here is derived from an EMBL/GenBank/DDBJ whole genome shotgun (WGS) entry which is preliminary data.</text>
</comment>
<name>A0ABU5A606_9HYPH</name>
<evidence type="ECO:0000256" key="2">
    <source>
        <dbReference type="ARBA" id="ARBA00010270"/>
    </source>
</evidence>